<reference evidence="3" key="1">
    <citation type="submission" date="2018-05" db="EMBL/GenBank/DDBJ databases">
        <authorList>
            <person name="Hao L."/>
        </authorList>
    </citation>
    <scope>NUCLEOTIDE SEQUENCE [LARGE SCALE GENOMIC DNA]</scope>
</reference>
<accession>A0A2X3K4Y5</accession>
<dbReference type="GO" id="GO:0016787">
    <property type="term" value="F:hydrolase activity"/>
    <property type="evidence" value="ECO:0007669"/>
    <property type="project" value="UniProtKB-KW"/>
</dbReference>
<evidence type="ECO:0000313" key="3">
    <source>
        <dbReference type="Proteomes" id="UP000249818"/>
    </source>
</evidence>
<dbReference type="Pfam" id="PF04298">
    <property type="entry name" value="Zn_peptidase_2"/>
    <property type="match status" value="1"/>
</dbReference>
<dbReference type="AlphaFoldDB" id="A0A2X3K4Y5"/>
<gene>
    <name evidence="2" type="ORF">BARAN1_0292</name>
</gene>
<dbReference type="Proteomes" id="UP000249818">
    <property type="component" value="Chromosome BARAN1"/>
</dbReference>
<sequence>MLWLFYPETLFVLLPALILAIYAQYRVRSTYAKYINVPLQRRISAGQVAEVILREAGVSGVKIETTNRTLGDHYDPRAKALRLSAPNSPSVAAVGVAAHEAGHAIQHAQDYAPLALRSTIVPVANFGSQLALPLFVIGLLFQSELFVNIGIILFSAAVLFTLVTLPVEFNASRRAIAALSSSGIVTREELGGVKQVLTAAALTYVAAAAMAALQLLSMLLISRRRQG</sequence>
<evidence type="ECO:0000256" key="1">
    <source>
        <dbReference type="SAM" id="Phobius"/>
    </source>
</evidence>
<dbReference type="PANTHER" id="PTHR36434:SF1">
    <property type="entry name" value="MEMBRANE PROTEASE YUGP-RELATED"/>
    <property type="match status" value="1"/>
</dbReference>
<feature type="transmembrane region" description="Helical" evidence="1">
    <location>
        <begin position="6"/>
        <end position="25"/>
    </location>
</feature>
<dbReference type="InterPro" id="IPR007395">
    <property type="entry name" value="Zn_peptidase_2"/>
</dbReference>
<proteinExistence type="predicted"/>
<organism evidence="2 3">
    <name type="scientific">Candidatus Bipolaricaulis anaerobius</name>
    <dbReference type="NCBI Taxonomy" id="2026885"/>
    <lineage>
        <taxon>Bacteria</taxon>
        <taxon>Candidatus Bipolaricaulota</taxon>
        <taxon>Candidatus Bipolaricaulia</taxon>
        <taxon>Candidatus Bipolaricaulales</taxon>
        <taxon>Candidatus Bipolaricaulaceae</taxon>
        <taxon>Candidatus Bipolaricaulis</taxon>
    </lineage>
</organism>
<dbReference type="OrthoDB" id="9784298at2"/>
<feature type="transmembrane region" description="Helical" evidence="1">
    <location>
        <begin position="145"/>
        <end position="165"/>
    </location>
</feature>
<keyword evidence="2" id="KW-0378">Hydrolase</keyword>
<dbReference type="EC" id="3.4.24.-" evidence="2"/>
<dbReference type="EMBL" id="LS483254">
    <property type="protein sequence ID" value="SQD92317.1"/>
    <property type="molecule type" value="Genomic_DNA"/>
</dbReference>
<keyword evidence="3" id="KW-1185">Reference proteome</keyword>
<protein>
    <submittedName>
        <fullName evidence="2">Peptidase membrane zinc metallopeptidase, Zn-dependent</fullName>
        <ecNumber evidence="2">3.4.24.-</ecNumber>
    </submittedName>
</protein>
<dbReference type="KEGG" id="bana:BARAN1_0292"/>
<dbReference type="RefSeq" id="WP_122030553.1">
    <property type="nucleotide sequence ID" value="NZ_LS483254.1"/>
</dbReference>
<evidence type="ECO:0000313" key="2">
    <source>
        <dbReference type="EMBL" id="SQD92317.1"/>
    </source>
</evidence>
<keyword evidence="1" id="KW-0472">Membrane</keyword>
<feature type="transmembrane region" description="Helical" evidence="1">
    <location>
        <begin position="196"/>
        <end position="221"/>
    </location>
</feature>
<keyword evidence="1" id="KW-1133">Transmembrane helix</keyword>
<dbReference type="PANTHER" id="PTHR36434">
    <property type="entry name" value="MEMBRANE PROTEASE YUGP-RELATED"/>
    <property type="match status" value="1"/>
</dbReference>
<keyword evidence="1" id="KW-0812">Transmembrane</keyword>
<name>A0A2X3K4Y5_9BACT</name>